<evidence type="ECO:0000256" key="1">
    <source>
        <dbReference type="ARBA" id="ARBA00004196"/>
    </source>
</evidence>
<keyword evidence="5" id="KW-1185">Reference proteome</keyword>
<organism evidence="4 5">
    <name type="scientific">Stagnihabitans tardus</name>
    <dbReference type="NCBI Taxonomy" id="2699202"/>
    <lineage>
        <taxon>Bacteria</taxon>
        <taxon>Pseudomonadati</taxon>
        <taxon>Pseudomonadota</taxon>
        <taxon>Alphaproteobacteria</taxon>
        <taxon>Rhodobacterales</taxon>
        <taxon>Paracoccaceae</taxon>
        <taxon>Stagnihabitans</taxon>
    </lineage>
</organism>
<dbReference type="Gene3D" id="2.40.50.100">
    <property type="match status" value="1"/>
</dbReference>
<gene>
    <name evidence="4" type="ORF">GV832_04190</name>
</gene>
<comment type="subcellular location">
    <subcellularLocation>
        <location evidence="1">Cell envelope</location>
    </subcellularLocation>
</comment>
<dbReference type="Proteomes" id="UP001193501">
    <property type="component" value="Unassembled WGS sequence"/>
</dbReference>
<dbReference type="PANTHER" id="PTHR32347:SF23">
    <property type="entry name" value="BLL5650 PROTEIN"/>
    <property type="match status" value="1"/>
</dbReference>
<dbReference type="InterPro" id="IPR058647">
    <property type="entry name" value="BSH_CzcB-like"/>
</dbReference>
<dbReference type="AlphaFoldDB" id="A0AAE4YB95"/>
<dbReference type="EMBL" id="JAABNR010000003">
    <property type="protein sequence ID" value="NBZ86770.1"/>
    <property type="molecule type" value="Genomic_DNA"/>
</dbReference>
<feature type="domain" description="CzcB-like barrel-sandwich hybrid" evidence="3">
    <location>
        <begin position="379"/>
        <end position="500"/>
    </location>
</feature>
<dbReference type="RefSeq" id="WP_168773585.1">
    <property type="nucleotide sequence ID" value="NZ_JAABNR010000003.1"/>
</dbReference>
<dbReference type="SUPFAM" id="SSF111369">
    <property type="entry name" value="HlyD-like secretion proteins"/>
    <property type="match status" value="1"/>
</dbReference>
<evidence type="ECO:0000313" key="5">
    <source>
        <dbReference type="Proteomes" id="UP001193501"/>
    </source>
</evidence>
<dbReference type="InterPro" id="IPR050465">
    <property type="entry name" value="UPF0194_transport"/>
</dbReference>
<sequence length="608" mass="65796">MTEHGFDALALPEGGPWAELRQAASAPDYAQFWLALQARQLPGARLGVVIFGDPDKGGYAPLAVHPKGTLIGPDLARAAESCLGEKKGILRERPGADGSVCIAWPVMVEDRLLGVAAFELAPGGEAATLSARRLQWGAAWLELLARRRVLVPPRRLADAMDMAAALAEAPNLAVGLRGMVSELALQMAAEWVALGQVGAVDTVVDIPALSHRASAVGKTQTRRALQMAMQEALDQRETLLHPGDATLIRRAHEELAEVAGPGPLVSLPIAEEKSRAVAVLTLQRGPDAPGFAPAEVEFLRLFCAWIGPIMALKAREEMGVFRRLAQSLHKGLSGLFGAKNLVWKVSALAFLALVGVLASIDAPDRVTAQARLEGSVQRAVTSPIIGYVAEVRARAGDVVTAGQVLARLDDRDLKVEHARWQAERDRWAQEYASALAKDDRALVGITKARIAEAQSRLDLVEDLLRRIEITSPIDGLIVAGDLDRLVGAPVQRGDILYEVAPLDDYRVTLDVAERDLTLLREGQGGTLLLTGLTEVQMPLTVTRITPVSHAAEGRNVFRVEAALDRGSDLLRPGMQGWAKVEVGERRLLTILTERAEAWIRMQFWRWLP</sequence>
<dbReference type="Gene3D" id="2.40.30.170">
    <property type="match status" value="1"/>
</dbReference>
<keyword evidence="2" id="KW-0175">Coiled coil</keyword>
<dbReference type="GO" id="GO:0030313">
    <property type="term" value="C:cell envelope"/>
    <property type="evidence" value="ECO:0007669"/>
    <property type="project" value="UniProtKB-SubCell"/>
</dbReference>
<reference evidence="4" key="1">
    <citation type="submission" date="2020-01" db="EMBL/GenBank/DDBJ databases">
        <authorList>
            <person name="Chen W.-M."/>
        </authorList>
    </citation>
    <scope>NUCLEOTIDE SEQUENCE</scope>
    <source>
        <strain evidence="4">CYK-10</strain>
    </source>
</reference>
<dbReference type="PANTHER" id="PTHR32347">
    <property type="entry name" value="EFFLUX SYSTEM COMPONENT YKNX-RELATED"/>
    <property type="match status" value="1"/>
</dbReference>
<comment type="caution">
    <text evidence="4">The sequence shown here is derived from an EMBL/GenBank/DDBJ whole genome shotgun (WGS) entry which is preliminary data.</text>
</comment>
<evidence type="ECO:0000259" key="3">
    <source>
        <dbReference type="Pfam" id="PF25973"/>
    </source>
</evidence>
<protein>
    <submittedName>
        <fullName evidence="4">HlyD family efflux transporter periplasmic adaptor subunit</fullName>
    </submittedName>
</protein>
<dbReference type="SUPFAM" id="SSF55781">
    <property type="entry name" value="GAF domain-like"/>
    <property type="match status" value="1"/>
</dbReference>
<name>A0AAE4YB95_9RHOB</name>
<accession>A0AAE4YB95</accession>
<dbReference type="Pfam" id="PF25973">
    <property type="entry name" value="BSH_CzcB"/>
    <property type="match status" value="1"/>
</dbReference>
<evidence type="ECO:0000256" key="2">
    <source>
        <dbReference type="ARBA" id="ARBA00023054"/>
    </source>
</evidence>
<proteinExistence type="predicted"/>
<evidence type="ECO:0000313" key="4">
    <source>
        <dbReference type="EMBL" id="NBZ86770.1"/>
    </source>
</evidence>